<dbReference type="GO" id="GO:0055085">
    <property type="term" value="P:transmembrane transport"/>
    <property type="evidence" value="ECO:0007669"/>
    <property type="project" value="InterPro"/>
</dbReference>
<dbReference type="OrthoDB" id="9810145at2"/>
<dbReference type="Pfam" id="PF03544">
    <property type="entry name" value="TonB_C"/>
    <property type="match status" value="1"/>
</dbReference>
<dbReference type="InterPro" id="IPR006260">
    <property type="entry name" value="TonB/TolA_C"/>
</dbReference>
<evidence type="ECO:0000259" key="12">
    <source>
        <dbReference type="PROSITE" id="PS52015"/>
    </source>
</evidence>
<keyword evidence="6 11" id="KW-0812">Transmembrane</keyword>
<dbReference type="Proteomes" id="UP000183994">
    <property type="component" value="Unassembled WGS sequence"/>
</dbReference>
<dbReference type="Gene3D" id="3.30.1150.10">
    <property type="match status" value="1"/>
</dbReference>
<keyword evidence="8 11" id="KW-1133">Transmembrane helix</keyword>
<keyword evidence="14" id="KW-1185">Reference proteome</keyword>
<evidence type="ECO:0000313" key="14">
    <source>
        <dbReference type="Proteomes" id="UP000183994"/>
    </source>
</evidence>
<protein>
    <submittedName>
        <fullName evidence="13">Outer membrane transport energization protein TonB</fullName>
    </submittedName>
</protein>
<dbReference type="NCBIfam" id="TIGR01352">
    <property type="entry name" value="tonB_Cterm"/>
    <property type="match status" value="1"/>
</dbReference>
<evidence type="ECO:0000256" key="6">
    <source>
        <dbReference type="ARBA" id="ARBA00022692"/>
    </source>
</evidence>
<name>A0A1M6NAI3_9BACT</name>
<organism evidence="13 14">
    <name type="scientific">Desulfatibacillum alkenivorans DSM 16219</name>
    <dbReference type="NCBI Taxonomy" id="1121393"/>
    <lineage>
        <taxon>Bacteria</taxon>
        <taxon>Pseudomonadati</taxon>
        <taxon>Thermodesulfobacteriota</taxon>
        <taxon>Desulfobacteria</taxon>
        <taxon>Desulfobacterales</taxon>
        <taxon>Desulfatibacillaceae</taxon>
        <taxon>Desulfatibacillum</taxon>
    </lineage>
</organism>
<dbReference type="PRINTS" id="PR01374">
    <property type="entry name" value="TONBPROTEIN"/>
</dbReference>
<gene>
    <name evidence="13" type="ORF">SAMN02745216_02569</name>
</gene>
<evidence type="ECO:0000256" key="8">
    <source>
        <dbReference type="ARBA" id="ARBA00022989"/>
    </source>
</evidence>
<evidence type="ECO:0000256" key="3">
    <source>
        <dbReference type="ARBA" id="ARBA00022448"/>
    </source>
</evidence>
<dbReference type="PANTHER" id="PTHR33446">
    <property type="entry name" value="PROTEIN TONB-RELATED"/>
    <property type="match status" value="1"/>
</dbReference>
<dbReference type="SUPFAM" id="SSF74653">
    <property type="entry name" value="TolA/TonB C-terminal domain"/>
    <property type="match status" value="1"/>
</dbReference>
<feature type="transmembrane region" description="Helical" evidence="11">
    <location>
        <begin position="12"/>
        <end position="33"/>
    </location>
</feature>
<keyword evidence="5" id="KW-0997">Cell inner membrane</keyword>
<dbReference type="GO" id="GO:0015891">
    <property type="term" value="P:siderophore transport"/>
    <property type="evidence" value="ECO:0007669"/>
    <property type="project" value="InterPro"/>
</dbReference>
<dbReference type="STRING" id="1121393.SAMN02745216_02569"/>
<dbReference type="InterPro" id="IPR051045">
    <property type="entry name" value="TonB-dependent_transducer"/>
</dbReference>
<keyword evidence="4" id="KW-1003">Cell membrane</keyword>
<comment type="subcellular location">
    <subcellularLocation>
        <location evidence="1">Cell inner membrane</location>
        <topology evidence="1">Single-pass membrane protein</topology>
        <orientation evidence="1">Periplasmic side</orientation>
    </subcellularLocation>
</comment>
<dbReference type="PROSITE" id="PS52015">
    <property type="entry name" value="TONB_CTD"/>
    <property type="match status" value="1"/>
</dbReference>
<comment type="similarity">
    <text evidence="2">Belongs to the TonB family.</text>
</comment>
<keyword evidence="7" id="KW-0653">Protein transport</keyword>
<evidence type="ECO:0000256" key="4">
    <source>
        <dbReference type="ARBA" id="ARBA00022475"/>
    </source>
</evidence>
<dbReference type="InterPro" id="IPR003538">
    <property type="entry name" value="TonB"/>
</dbReference>
<evidence type="ECO:0000256" key="2">
    <source>
        <dbReference type="ARBA" id="ARBA00006555"/>
    </source>
</evidence>
<accession>A0A1M6NAI3</accession>
<evidence type="ECO:0000256" key="5">
    <source>
        <dbReference type="ARBA" id="ARBA00022519"/>
    </source>
</evidence>
<dbReference type="PANTHER" id="PTHR33446:SF2">
    <property type="entry name" value="PROTEIN TONB"/>
    <property type="match status" value="1"/>
</dbReference>
<evidence type="ECO:0000256" key="1">
    <source>
        <dbReference type="ARBA" id="ARBA00004383"/>
    </source>
</evidence>
<keyword evidence="9 11" id="KW-0472">Membrane</keyword>
<dbReference type="RefSeq" id="WP_073476390.1">
    <property type="nucleotide sequence ID" value="NZ_FQZU01000014.1"/>
</dbReference>
<feature type="region of interest" description="Disordered" evidence="10">
    <location>
        <begin position="54"/>
        <end position="86"/>
    </location>
</feature>
<feature type="domain" description="TonB C-terminal" evidence="12">
    <location>
        <begin position="145"/>
        <end position="238"/>
    </location>
</feature>
<evidence type="ECO:0000256" key="9">
    <source>
        <dbReference type="ARBA" id="ARBA00023136"/>
    </source>
</evidence>
<dbReference type="GO" id="GO:0098797">
    <property type="term" value="C:plasma membrane protein complex"/>
    <property type="evidence" value="ECO:0007669"/>
    <property type="project" value="TreeGrafter"/>
</dbReference>
<evidence type="ECO:0000313" key="13">
    <source>
        <dbReference type="EMBL" id="SHJ92703.1"/>
    </source>
</evidence>
<sequence length="238" mass="24802">MTQAGKNMASGLLSVIGAIGVTLGLFGLLPALLQAIPDMKPLDEPLAMVEISRFEPKKSPAPKSQPRQEQRQDAEQAAPNPEPAPQAPAVIALTSLSLEIDPAMPSLPMGAAPAPVQSISISAPAPEPASAAPSVGAAGLYQAGDLDGPLVPVGNAKPLYPMKAKRRKIQGVVTVEFIVGLDGRVEELKIVDYAPPEIAGIFDQSVIQGVSTWRFAPGTAEGRPVRSLARAPIEFVLE</sequence>
<reference evidence="14" key="1">
    <citation type="submission" date="2016-11" db="EMBL/GenBank/DDBJ databases">
        <authorList>
            <person name="Varghese N."/>
            <person name="Submissions S."/>
        </authorList>
    </citation>
    <scope>NUCLEOTIDE SEQUENCE [LARGE SCALE GENOMIC DNA]</scope>
    <source>
        <strain evidence="14">DSM 16219</strain>
    </source>
</reference>
<dbReference type="AlphaFoldDB" id="A0A1M6NAI3"/>
<proteinExistence type="inferred from homology"/>
<evidence type="ECO:0000256" key="11">
    <source>
        <dbReference type="SAM" id="Phobius"/>
    </source>
</evidence>
<keyword evidence="3" id="KW-0813">Transport</keyword>
<dbReference type="GO" id="GO:0015031">
    <property type="term" value="P:protein transport"/>
    <property type="evidence" value="ECO:0007669"/>
    <property type="project" value="UniProtKB-KW"/>
</dbReference>
<evidence type="ECO:0000256" key="10">
    <source>
        <dbReference type="SAM" id="MobiDB-lite"/>
    </source>
</evidence>
<dbReference type="GO" id="GO:0030288">
    <property type="term" value="C:outer membrane-bounded periplasmic space"/>
    <property type="evidence" value="ECO:0007669"/>
    <property type="project" value="InterPro"/>
</dbReference>
<dbReference type="InterPro" id="IPR037682">
    <property type="entry name" value="TonB_C"/>
</dbReference>
<dbReference type="EMBL" id="FQZU01000014">
    <property type="protein sequence ID" value="SHJ92703.1"/>
    <property type="molecule type" value="Genomic_DNA"/>
</dbReference>
<evidence type="ECO:0000256" key="7">
    <source>
        <dbReference type="ARBA" id="ARBA00022927"/>
    </source>
</evidence>
<dbReference type="GO" id="GO:0031992">
    <property type="term" value="F:energy transducer activity"/>
    <property type="evidence" value="ECO:0007669"/>
    <property type="project" value="InterPro"/>
</dbReference>